<name>A0A162INR9_9HYPO</name>
<accession>A0A162INR9</accession>
<sequence>MQPSAAPQNAWRTLTERIASLDDAAVRGGPNRAANPLDIEVRTWMPWQDFTYEIIVLEIFRSQLFGKDSEGNSLPNYNYTSFKGLAVDNLDLAIQEEEQVNYFLTKYVFPPVNHALIGQPGNPAFAQGSRCRREQYVPDWCTIDRKTFKTNVAASHLNFLPGETKVGKKWGPEMKNANIEEWKKPVVQVVNYMIAENRRYGYLITDKGICALRISRLPTTTVMRSPNEPRVAGLAGVDRRRQQQSGSSSSSQSTLERQAIINRQRAAMSAGGSTQSPGRAVASSSRAVASPSTSSESGSGNVSSGGSVYSGATSEGDEPYQIEYAWIPWTAAGTGKLTVKLTLWALAMMARNGESRIQSSYLHLNTWRKVPNGNGWRHVSSGKVQQMLSRNARQA</sequence>
<organism evidence="2 3">
    <name type="scientific">Moelleriella libera RCEF 2490</name>
    <dbReference type="NCBI Taxonomy" id="1081109"/>
    <lineage>
        <taxon>Eukaryota</taxon>
        <taxon>Fungi</taxon>
        <taxon>Dikarya</taxon>
        <taxon>Ascomycota</taxon>
        <taxon>Pezizomycotina</taxon>
        <taxon>Sordariomycetes</taxon>
        <taxon>Hypocreomycetidae</taxon>
        <taxon>Hypocreales</taxon>
        <taxon>Clavicipitaceae</taxon>
        <taxon>Moelleriella</taxon>
    </lineage>
</organism>
<dbReference type="AlphaFoldDB" id="A0A162INR9"/>
<dbReference type="Proteomes" id="UP000078544">
    <property type="component" value="Unassembled WGS sequence"/>
</dbReference>
<evidence type="ECO:0000313" key="3">
    <source>
        <dbReference type="Proteomes" id="UP000078544"/>
    </source>
</evidence>
<dbReference type="EMBL" id="AZGY01000007">
    <property type="protein sequence ID" value="KZZ96622.1"/>
    <property type="molecule type" value="Genomic_DNA"/>
</dbReference>
<gene>
    <name evidence="2" type="ORF">AAL_03851</name>
</gene>
<reference evidence="2 3" key="1">
    <citation type="journal article" date="2016" name="Genome Biol. Evol.">
        <title>Divergent and convergent evolution of fungal pathogenicity.</title>
        <authorList>
            <person name="Shang Y."/>
            <person name="Xiao G."/>
            <person name="Zheng P."/>
            <person name="Cen K."/>
            <person name="Zhan S."/>
            <person name="Wang C."/>
        </authorList>
    </citation>
    <scope>NUCLEOTIDE SEQUENCE [LARGE SCALE GENOMIC DNA]</scope>
    <source>
        <strain evidence="2 3">RCEF 2490</strain>
    </source>
</reference>
<proteinExistence type="predicted"/>
<dbReference type="STRING" id="1081109.A0A162INR9"/>
<feature type="region of interest" description="Disordered" evidence="1">
    <location>
        <begin position="223"/>
        <end position="314"/>
    </location>
</feature>
<evidence type="ECO:0000256" key="1">
    <source>
        <dbReference type="SAM" id="MobiDB-lite"/>
    </source>
</evidence>
<keyword evidence="3" id="KW-1185">Reference proteome</keyword>
<evidence type="ECO:0000313" key="2">
    <source>
        <dbReference type="EMBL" id="KZZ96622.1"/>
    </source>
</evidence>
<protein>
    <submittedName>
        <fullName evidence="2">Uncharacterized protein</fullName>
    </submittedName>
</protein>
<dbReference type="OrthoDB" id="4367324at2759"/>
<feature type="compositionally biased region" description="Low complexity" evidence="1">
    <location>
        <begin position="243"/>
        <end position="253"/>
    </location>
</feature>
<comment type="caution">
    <text evidence="2">The sequence shown here is derived from an EMBL/GenBank/DDBJ whole genome shotgun (WGS) entry which is preliminary data.</text>
</comment>
<feature type="compositionally biased region" description="Low complexity" evidence="1">
    <location>
        <begin position="276"/>
        <end position="314"/>
    </location>
</feature>